<evidence type="ECO:0000259" key="1">
    <source>
        <dbReference type="Pfam" id="PF24032"/>
    </source>
</evidence>
<reference evidence="2" key="1">
    <citation type="journal article" date="2018" name="Genome Biol.">
        <title>SKESA: strategic k-mer extension for scrupulous assemblies.</title>
        <authorList>
            <person name="Souvorov A."/>
            <person name="Agarwala R."/>
            <person name="Lipman D.J."/>
        </authorList>
    </citation>
    <scope>NUCLEOTIDE SEQUENCE</scope>
    <source>
        <strain evidence="2">C8</strain>
    </source>
</reference>
<organism evidence="2">
    <name type="scientific">Clostridium perfringens</name>
    <dbReference type="NCBI Taxonomy" id="1502"/>
    <lineage>
        <taxon>Bacteria</taxon>
        <taxon>Bacillati</taxon>
        <taxon>Bacillota</taxon>
        <taxon>Clostridia</taxon>
        <taxon>Eubacteriales</taxon>
        <taxon>Clostridiaceae</taxon>
        <taxon>Clostridium</taxon>
    </lineage>
</organism>
<sequence length="324" mass="37455">MNIEMIVQNTNTGKAYDVSDLISDIEFSQEIQDNPGKLTFNIQDGLNGDYISEGSPVSLKVNNNNIFFGYIFKLGKDEKNEVKVTAYDQLRYLKYKDTYVLKGLTCNQIFSKICNDYNIRCKVKFSSNYVLPARVEDNKNLAEIIQRAFDQTLIDTGDWFFMRDNFGTLEHLNVWEERTTLAIGDESLLTGYSYESSIDDETYNQVKLVKENKETKKREVYIVKDSKNINKWGILQYFDKVNEKMNEAQIKERAEMLLKHYNKPKKSLKLECIGDFRVKAGCGVVLVIEGLKNDVPFNKYAIVLSVSHKIENNKHMMSLEVEVV</sequence>
<accession>A0A8H9R035</accession>
<proteinExistence type="predicted"/>
<comment type="caution">
    <text evidence="2">The sequence shown here is derived from an EMBL/GenBank/DDBJ whole genome shotgun (WGS) entry which is preliminary data.</text>
</comment>
<evidence type="ECO:0000313" key="2">
    <source>
        <dbReference type="EMBL" id="HAT4309269.1"/>
    </source>
</evidence>
<dbReference type="Pfam" id="PF24032">
    <property type="entry name" value="YQBQ"/>
    <property type="match status" value="1"/>
</dbReference>
<gene>
    <name evidence="2" type="ORF">I9080_003119</name>
</gene>
<dbReference type="SUPFAM" id="SSF69279">
    <property type="entry name" value="Phage tail proteins"/>
    <property type="match status" value="1"/>
</dbReference>
<dbReference type="Proteomes" id="UP000859547">
    <property type="component" value="Unassembled WGS sequence"/>
</dbReference>
<name>A0A8H9R035_CLOPF</name>
<feature type="domain" description="YqbQ/XkdQ" evidence="1">
    <location>
        <begin position="25"/>
        <end position="321"/>
    </location>
</feature>
<dbReference type="EMBL" id="DACTCB010000028">
    <property type="protein sequence ID" value="HAT4309269.1"/>
    <property type="molecule type" value="Genomic_DNA"/>
</dbReference>
<reference evidence="2" key="2">
    <citation type="submission" date="2020-07" db="EMBL/GenBank/DDBJ databases">
        <authorList>
            <consortium name="NCBI Pathogen Detection Project"/>
        </authorList>
    </citation>
    <scope>NUCLEOTIDE SEQUENCE</scope>
    <source>
        <strain evidence="2">C8</strain>
    </source>
</reference>
<protein>
    <recommendedName>
        <fullName evidence="1">YqbQ/XkdQ domain-containing protein</fullName>
    </recommendedName>
</protein>
<dbReference type="InterPro" id="IPR056937">
    <property type="entry name" value="YqbQ/XkdQ"/>
</dbReference>
<dbReference type="AlphaFoldDB" id="A0A8H9R035"/>